<keyword evidence="2" id="KW-1185">Reference proteome</keyword>
<name>A0A6H1TWA8_9CYAN</name>
<evidence type="ECO:0000313" key="2">
    <source>
        <dbReference type="Proteomes" id="UP000500857"/>
    </source>
</evidence>
<evidence type="ECO:0000313" key="1">
    <source>
        <dbReference type="EMBL" id="QIZ70882.1"/>
    </source>
</evidence>
<dbReference type="AlphaFoldDB" id="A0A6H1TWA8"/>
<dbReference type="KEGG" id="oxy:HCG48_10030"/>
<proteinExistence type="predicted"/>
<reference evidence="1 2" key="1">
    <citation type="submission" date="2020-04" db="EMBL/GenBank/DDBJ databases">
        <authorList>
            <person name="Basu S."/>
            <person name="Maruthanayagam V."/>
            <person name="Chakraborty S."/>
            <person name="Pramanik A."/>
            <person name="Mukherjee J."/>
            <person name="Brink B."/>
        </authorList>
    </citation>
    <scope>NUCLEOTIDE SEQUENCE [LARGE SCALE GENOMIC DNA]</scope>
    <source>
        <strain evidence="1 2">AP17</strain>
    </source>
</reference>
<gene>
    <name evidence="1" type="ORF">HCG48_10030</name>
</gene>
<dbReference type="Proteomes" id="UP000500857">
    <property type="component" value="Chromosome"/>
</dbReference>
<dbReference type="EMBL" id="CP051167">
    <property type="protein sequence ID" value="QIZ70882.1"/>
    <property type="molecule type" value="Genomic_DNA"/>
</dbReference>
<accession>A0A6H1TWA8</accession>
<sequence>MFAYDAGDSLPTLTRSLLKRMGQPRGYCNGVGFAGRTASARGAIAVEVLSRAGRHIKIMIARSIAIAAIVSVPRQVKLS</sequence>
<dbReference type="RefSeq" id="WP_168569037.1">
    <property type="nucleotide sequence ID" value="NZ_CP051167.1"/>
</dbReference>
<organism evidence="1 2">
    <name type="scientific">Oxynema aestuarii AP17</name>
    <dbReference type="NCBI Taxonomy" id="2064643"/>
    <lineage>
        <taxon>Bacteria</taxon>
        <taxon>Bacillati</taxon>
        <taxon>Cyanobacteriota</taxon>
        <taxon>Cyanophyceae</taxon>
        <taxon>Oscillatoriophycideae</taxon>
        <taxon>Oscillatoriales</taxon>
        <taxon>Oscillatoriaceae</taxon>
        <taxon>Oxynema</taxon>
        <taxon>Oxynema aestuarii</taxon>
    </lineage>
</organism>
<protein>
    <submittedName>
        <fullName evidence="1">Uncharacterized protein</fullName>
    </submittedName>
</protein>